<proteinExistence type="predicted"/>
<comment type="caution">
    <text evidence="1">The sequence shown here is derived from an EMBL/GenBank/DDBJ whole genome shotgun (WGS) entry which is preliminary data.</text>
</comment>
<accession>A0ABY2CM61</accession>
<organism evidence="1 2">
    <name type="scientific">Methylomonas methanica</name>
    <dbReference type="NCBI Taxonomy" id="421"/>
    <lineage>
        <taxon>Bacteria</taxon>
        <taxon>Pseudomonadati</taxon>
        <taxon>Pseudomonadota</taxon>
        <taxon>Gammaproteobacteria</taxon>
        <taxon>Methylococcales</taxon>
        <taxon>Methylococcaceae</taxon>
        <taxon>Methylomonas</taxon>
    </lineage>
</organism>
<evidence type="ECO:0000313" key="1">
    <source>
        <dbReference type="EMBL" id="TCV83943.1"/>
    </source>
</evidence>
<dbReference type="Proteomes" id="UP000295649">
    <property type="component" value="Unassembled WGS sequence"/>
</dbReference>
<dbReference type="EMBL" id="SMCN01000008">
    <property type="protein sequence ID" value="TCV83943.1"/>
    <property type="molecule type" value="Genomic_DNA"/>
</dbReference>
<protein>
    <submittedName>
        <fullName evidence="1">Uncharacterized protein</fullName>
    </submittedName>
</protein>
<sequence length="44" mass="5282">MQSEILRLMLTHILLLHYEIERSHTASRLPCLIQHVKVVDLFQR</sequence>
<name>A0ABY2CM61_METMH</name>
<evidence type="ECO:0000313" key="2">
    <source>
        <dbReference type="Proteomes" id="UP000295649"/>
    </source>
</evidence>
<reference evidence="1 2" key="1">
    <citation type="submission" date="2019-03" db="EMBL/GenBank/DDBJ databases">
        <title>Systems level insights into methane cycling in arid and semi-arid ecosystems.</title>
        <authorList>
            <person name="Kalyuzhnaya M."/>
        </authorList>
    </citation>
    <scope>NUCLEOTIDE SEQUENCE [LARGE SCALE GENOMIC DNA]</scope>
    <source>
        <strain evidence="1 2">S-1</strain>
    </source>
</reference>
<gene>
    <name evidence="1" type="ORF">EDE11_10873</name>
</gene>
<keyword evidence="2" id="KW-1185">Reference proteome</keyword>